<evidence type="ECO:0000256" key="4">
    <source>
        <dbReference type="ARBA" id="ARBA00023136"/>
    </source>
</evidence>
<evidence type="ECO:0000256" key="2">
    <source>
        <dbReference type="ARBA" id="ARBA00022692"/>
    </source>
</evidence>
<reference evidence="7 8" key="1">
    <citation type="journal article" date="2008" name="Nature">
        <title>The Trichoplax genome and the nature of placozoans.</title>
        <authorList>
            <person name="Srivastava M."/>
            <person name="Begovic E."/>
            <person name="Chapman J."/>
            <person name="Putnam N.H."/>
            <person name="Hellsten U."/>
            <person name="Kawashima T."/>
            <person name="Kuo A."/>
            <person name="Mitros T."/>
            <person name="Salamov A."/>
            <person name="Carpenter M.L."/>
            <person name="Signorovitch A.Y."/>
            <person name="Moreno M.A."/>
            <person name="Kamm K."/>
            <person name="Grimwood J."/>
            <person name="Schmutz J."/>
            <person name="Shapiro H."/>
            <person name="Grigoriev I.V."/>
            <person name="Buss L.W."/>
            <person name="Schierwater B."/>
            <person name="Dellaporta S.L."/>
            <person name="Rokhsar D.S."/>
        </authorList>
    </citation>
    <scope>NUCLEOTIDE SEQUENCE [LARGE SCALE GENOMIC DNA]</scope>
    <source>
        <strain evidence="7 8">Grell-BS-1999</strain>
    </source>
</reference>
<evidence type="ECO:0008006" key="9">
    <source>
        <dbReference type="Google" id="ProtNLM"/>
    </source>
</evidence>
<dbReference type="KEGG" id="tad:TRIADDRAFT_34097"/>
<dbReference type="GeneID" id="6759586"/>
<feature type="compositionally biased region" description="Basic and acidic residues" evidence="5">
    <location>
        <begin position="344"/>
        <end position="365"/>
    </location>
</feature>
<feature type="transmembrane region" description="Helical" evidence="6">
    <location>
        <begin position="58"/>
        <end position="79"/>
    </location>
</feature>
<name>B3SDQ9_TRIAD</name>
<dbReference type="InParanoid" id="B3SDQ9"/>
<dbReference type="InterPro" id="IPR005178">
    <property type="entry name" value="Ostalpha/TMEM184C"/>
</dbReference>
<evidence type="ECO:0000313" key="8">
    <source>
        <dbReference type="Proteomes" id="UP000009022"/>
    </source>
</evidence>
<gene>
    <name evidence="7" type="ORF">TRIADDRAFT_34097</name>
</gene>
<dbReference type="PANTHER" id="PTHR23423">
    <property type="entry name" value="ORGANIC SOLUTE TRANSPORTER-RELATED"/>
    <property type="match status" value="1"/>
</dbReference>
<dbReference type="FunCoup" id="B3SDQ9">
    <property type="interactions" value="416"/>
</dbReference>
<evidence type="ECO:0000313" key="7">
    <source>
        <dbReference type="EMBL" id="EDV19140.1"/>
    </source>
</evidence>
<dbReference type="eggNOG" id="KOG2641">
    <property type="taxonomic scope" value="Eukaryota"/>
</dbReference>
<organism evidence="7 8">
    <name type="scientific">Trichoplax adhaerens</name>
    <name type="common">Trichoplax reptans</name>
    <dbReference type="NCBI Taxonomy" id="10228"/>
    <lineage>
        <taxon>Eukaryota</taxon>
        <taxon>Metazoa</taxon>
        <taxon>Placozoa</taxon>
        <taxon>Uniplacotomia</taxon>
        <taxon>Trichoplacea</taxon>
        <taxon>Trichoplacidae</taxon>
        <taxon>Trichoplax</taxon>
    </lineage>
</organism>
<protein>
    <recommendedName>
        <fullName evidence="9">Transmembrane protein 184B</fullName>
    </recommendedName>
</protein>
<comment type="subcellular location">
    <subcellularLocation>
        <location evidence="1">Membrane</location>
        <topology evidence="1">Multi-pass membrane protein</topology>
    </subcellularLocation>
</comment>
<proteinExistence type="predicted"/>
<feature type="transmembrane region" description="Helical" evidence="6">
    <location>
        <begin position="222"/>
        <end position="245"/>
    </location>
</feature>
<keyword evidence="8" id="KW-1185">Reference proteome</keyword>
<dbReference type="GO" id="GO:0016020">
    <property type="term" value="C:membrane"/>
    <property type="evidence" value="ECO:0000318"/>
    <property type="project" value="GO_Central"/>
</dbReference>
<keyword evidence="3 6" id="KW-1133">Transmembrane helix</keyword>
<dbReference type="GO" id="GO:0022857">
    <property type="term" value="F:transmembrane transporter activity"/>
    <property type="evidence" value="ECO:0000318"/>
    <property type="project" value="GO_Central"/>
</dbReference>
<feature type="transmembrane region" description="Helical" evidence="6">
    <location>
        <begin position="152"/>
        <end position="174"/>
    </location>
</feature>
<feature type="transmembrane region" description="Helical" evidence="6">
    <location>
        <begin position="186"/>
        <end position="210"/>
    </location>
</feature>
<feature type="transmembrane region" description="Helical" evidence="6">
    <location>
        <begin position="265"/>
        <end position="286"/>
    </location>
</feature>
<evidence type="ECO:0000256" key="3">
    <source>
        <dbReference type="ARBA" id="ARBA00022989"/>
    </source>
</evidence>
<dbReference type="AlphaFoldDB" id="B3SDQ9"/>
<evidence type="ECO:0000256" key="5">
    <source>
        <dbReference type="SAM" id="MobiDB-lite"/>
    </source>
</evidence>
<keyword evidence="2 6" id="KW-0812">Transmembrane</keyword>
<accession>B3SDQ9</accession>
<dbReference type="Pfam" id="PF03619">
    <property type="entry name" value="Solute_trans_a"/>
    <property type="match status" value="1"/>
</dbReference>
<sequence length="373" mass="43027">MATPTASVANETDDLIFLETPTAQAISGVFAWLGMVITIYQIYQHLRYYSKPAQQRWIVRILFIVPIYGLCSWISLLLIAGDYYIYFESIRGCYEAFLIYNFLSLNYEYLGGEPAILDELNGKPARFSYWTLTCCLKNKSYSLPYFRFCKQATLQFCIIKPLMSILSVILYSLGVYHDGNLSPTEAYLYITVVYNISVTLALYGLLLFYMATRELLKPYHPVLKFIIIKSLLLFYFWQGVLLAVLEKTNVIKKSHSISAGVIASGYQDFLLCVEIFFLAVALFFAFPYNVYREDYQDEFNQAFRLRTVTTNLGETINPKDIFTDALHNFSPSYQNYVQYRSENGRSNKLSDHPKDKRNQNSDRVKLLGSDDEG</sequence>
<dbReference type="HOGENOM" id="CLU_012923_3_0_1"/>
<dbReference type="RefSeq" id="XP_002118373.1">
    <property type="nucleotide sequence ID" value="XM_002118337.1"/>
</dbReference>
<feature type="transmembrane region" description="Helical" evidence="6">
    <location>
        <begin position="25"/>
        <end position="46"/>
    </location>
</feature>
<evidence type="ECO:0000256" key="1">
    <source>
        <dbReference type="ARBA" id="ARBA00004141"/>
    </source>
</evidence>
<keyword evidence="4 6" id="KW-0472">Membrane</keyword>
<dbReference type="OMA" id="IIKPIMA"/>
<dbReference type="SMART" id="SM01417">
    <property type="entry name" value="Solute_trans_a"/>
    <property type="match status" value="1"/>
</dbReference>
<dbReference type="STRING" id="10228.B3SDQ9"/>
<dbReference type="PhylomeDB" id="B3SDQ9"/>
<dbReference type="EMBL" id="DS985284">
    <property type="protein sequence ID" value="EDV19140.1"/>
    <property type="molecule type" value="Genomic_DNA"/>
</dbReference>
<evidence type="ECO:0000256" key="6">
    <source>
        <dbReference type="SAM" id="Phobius"/>
    </source>
</evidence>
<feature type="region of interest" description="Disordered" evidence="5">
    <location>
        <begin position="344"/>
        <end position="373"/>
    </location>
</feature>
<dbReference type="Proteomes" id="UP000009022">
    <property type="component" value="Unassembled WGS sequence"/>
</dbReference>
<dbReference type="CTD" id="6759586"/>
<dbReference type="OrthoDB" id="5348404at2759"/>